<dbReference type="GO" id="GO:0003700">
    <property type="term" value="F:DNA-binding transcription factor activity"/>
    <property type="evidence" value="ECO:0007669"/>
    <property type="project" value="InterPro"/>
</dbReference>
<dbReference type="PANTHER" id="PTHR30126">
    <property type="entry name" value="HTH-TYPE TRANSCRIPTIONAL REGULATOR"/>
    <property type="match status" value="1"/>
</dbReference>
<feature type="domain" description="HTH lysR-type" evidence="5">
    <location>
        <begin position="2"/>
        <end position="59"/>
    </location>
</feature>
<keyword evidence="7" id="KW-1185">Reference proteome</keyword>
<dbReference type="PROSITE" id="PS50931">
    <property type="entry name" value="HTH_LYSR"/>
    <property type="match status" value="1"/>
</dbReference>
<keyword evidence="3" id="KW-0238">DNA-binding</keyword>
<name>A0A418YB43_9GAMM</name>
<dbReference type="PRINTS" id="PR00039">
    <property type="entry name" value="HTHLYSR"/>
</dbReference>
<dbReference type="InterPro" id="IPR000847">
    <property type="entry name" value="LysR_HTH_N"/>
</dbReference>
<evidence type="ECO:0000256" key="3">
    <source>
        <dbReference type="ARBA" id="ARBA00023125"/>
    </source>
</evidence>
<keyword evidence="2" id="KW-0805">Transcription regulation</keyword>
<dbReference type="SUPFAM" id="SSF46785">
    <property type="entry name" value="Winged helix' DNA-binding domain"/>
    <property type="match status" value="1"/>
</dbReference>
<evidence type="ECO:0000256" key="2">
    <source>
        <dbReference type="ARBA" id="ARBA00023015"/>
    </source>
</evidence>
<dbReference type="RefSeq" id="WP_119911944.1">
    <property type="nucleotide sequence ID" value="NZ_QZCH01000027.1"/>
</dbReference>
<dbReference type="OrthoDB" id="5289754at2"/>
<evidence type="ECO:0000313" key="7">
    <source>
        <dbReference type="Proteomes" id="UP000283255"/>
    </source>
</evidence>
<gene>
    <name evidence="6" type="ORF">D1Z90_16745</name>
</gene>
<dbReference type="EMBL" id="QZCH01000027">
    <property type="protein sequence ID" value="RJG40189.1"/>
    <property type="molecule type" value="Genomic_DNA"/>
</dbReference>
<dbReference type="AlphaFoldDB" id="A0A418YB43"/>
<evidence type="ECO:0000256" key="4">
    <source>
        <dbReference type="ARBA" id="ARBA00023163"/>
    </source>
</evidence>
<dbReference type="Pfam" id="PF00126">
    <property type="entry name" value="HTH_1"/>
    <property type="match status" value="1"/>
</dbReference>
<sequence>MLNPVWLHTFRTLVEVGHFTHTAEKLNMTQPGVSQHVQKLEQSCRQSLIRRINKRFELTEAGRILYDYALQHAAREQALLAQIQHDDPYQGDCRLACSGSMALWLYPQLLNLQQQHPLQIHLEVAPNHRIISAVANGDIQLGIVTQPPIDARLSAQLLGDEPLCLVLPKRYQDKPITVELLQQCAMIAHPDLEHYLQLFLNKCGHPGFDSCHSSDFPVIGYINQIHQILQPVRQGIGATVLPLSAIKAYNHQQDLYIAPTQAPVTEALYLLQRKHQPLAQRYVMLKQWIDQHWQQMASASQ</sequence>
<organism evidence="6 7">
    <name type="scientific">Motilimonas pumila</name>
    <dbReference type="NCBI Taxonomy" id="2303987"/>
    <lineage>
        <taxon>Bacteria</taxon>
        <taxon>Pseudomonadati</taxon>
        <taxon>Pseudomonadota</taxon>
        <taxon>Gammaproteobacteria</taxon>
        <taxon>Alteromonadales</taxon>
        <taxon>Alteromonadales genera incertae sedis</taxon>
        <taxon>Motilimonas</taxon>
    </lineage>
</organism>
<dbReference type="Gene3D" id="1.10.10.10">
    <property type="entry name" value="Winged helix-like DNA-binding domain superfamily/Winged helix DNA-binding domain"/>
    <property type="match status" value="1"/>
</dbReference>
<dbReference type="InterPro" id="IPR036388">
    <property type="entry name" value="WH-like_DNA-bd_sf"/>
</dbReference>
<dbReference type="Pfam" id="PF03466">
    <property type="entry name" value="LysR_substrate"/>
    <property type="match status" value="1"/>
</dbReference>
<evidence type="ECO:0000313" key="6">
    <source>
        <dbReference type="EMBL" id="RJG40189.1"/>
    </source>
</evidence>
<dbReference type="InterPro" id="IPR005119">
    <property type="entry name" value="LysR_subst-bd"/>
</dbReference>
<dbReference type="Gene3D" id="3.40.190.10">
    <property type="entry name" value="Periplasmic binding protein-like II"/>
    <property type="match status" value="2"/>
</dbReference>
<dbReference type="GO" id="GO:0000976">
    <property type="term" value="F:transcription cis-regulatory region binding"/>
    <property type="evidence" value="ECO:0007669"/>
    <property type="project" value="TreeGrafter"/>
</dbReference>
<dbReference type="CDD" id="cd05466">
    <property type="entry name" value="PBP2_LTTR_substrate"/>
    <property type="match status" value="1"/>
</dbReference>
<accession>A0A418YB43</accession>
<comment type="similarity">
    <text evidence="1">Belongs to the LysR transcriptional regulatory family.</text>
</comment>
<proteinExistence type="inferred from homology"/>
<keyword evidence="4" id="KW-0804">Transcription</keyword>
<dbReference type="PANTHER" id="PTHR30126:SF99">
    <property type="entry name" value="TRANSCRIPTIONAL REGULATOR LYSR FAMILY"/>
    <property type="match status" value="1"/>
</dbReference>
<evidence type="ECO:0000256" key="1">
    <source>
        <dbReference type="ARBA" id="ARBA00009437"/>
    </source>
</evidence>
<reference evidence="6 7" key="2">
    <citation type="submission" date="2019-01" db="EMBL/GenBank/DDBJ databases">
        <title>Motilimonas pumilus sp. nov., isolated from the gut of sea cucumber (Apostichopus japonicus).</title>
        <authorList>
            <person name="Wang F.-Q."/>
            <person name="Ren L.-H."/>
            <person name="Lin Y.-W."/>
            <person name="Sun G.-H."/>
            <person name="Du Z.-J."/>
            <person name="Zhao J.-X."/>
            <person name="Liu X.-J."/>
            <person name="Liu L.-J."/>
        </authorList>
    </citation>
    <scope>NUCLEOTIDE SEQUENCE [LARGE SCALE GENOMIC DNA]</scope>
    <source>
        <strain evidence="6 7">PLHSC7-2</strain>
    </source>
</reference>
<evidence type="ECO:0000259" key="5">
    <source>
        <dbReference type="PROSITE" id="PS50931"/>
    </source>
</evidence>
<comment type="caution">
    <text evidence="6">The sequence shown here is derived from an EMBL/GenBank/DDBJ whole genome shotgun (WGS) entry which is preliminary data.</text>
</comment>
<dbReference type="Proteomes" id="UP000283255">
    <property type="component" value="Unassembled WGS sequence"/>
</dbReference>
<reference evidence="6 7" key="1">
    <citation type="submission" date="2018-09" db="EMBL/GenBank/DDBJ databases">
        <authorList>
            <person name="Wang F."/>
        </authorList>
    </citation>
    <scope>NUCLEOTIDE SEQUENCE [LARGE SCALE GENOMIC DNA]</scope>
    <source>
        <strain evidence="6 7">PLHSC7-2</strain>
    </source>
</reference>
<dbReference type="SUPFAM" id="SSF53850">
    <property type="entry name" value="Periplasmic binding protein-like II"/>
    <property type="match status" value="1"/>
</dbReference>
<dbReference type="InterPro" id="IPR036390">
    <property type="entry name" value="WH_DNA-bd_sf"/>
</dbReference>
<protein>
    <submittedName>
        <fullName evidence="6">LysR family transcriptional regulator</fullName>
    </submittedName>
</protein>